<protein>
    <submittedName>
        <fullName evidence="1">Uncharacterized protein</fullName>
    </submittedName>
</protein>
<name>A0A2P4Z8K1_9HYPO</name>
<keyword evidence="2" id="KW-1185">Reference proteome</keyword>
<reference evidence="1 2" key="1">
    <citation type="journal article" date="2016" name="Genome Announc.">
        <title>Draft Whole-Genome Sequence of Trichoderma gamsii T6085, a Promising Biocontrol Agent of Fusarium Head Blight on Wheat.</title>
        <authorList>
            <person name="Baroncelli R."/>
            <person name="Zapparata A."/>
            <person name="Piaggeschi G."/>
            <person name="Sarrocco S."/>
            <person name="Vannacci G."/>
        </authorList>
    </citation>
    <scope>NUCLEOTIDE SEQUENCE [LARGE SCALE GENOMIC DNA]</scope>
    <source>
        <strain evidence="1 2">T6085</strain>
    </source>
</reference>
<proteinExistence type="predicted"/>
<dbReference type="PANTHER" id="PTHR38116">
    <property type="entry name" value="CHROMOSOME 7, WHOLE GENOME SHOTGUN SEQUENCE"/>
    <property type="match status" value="1"/>
</dbReference>
<comment type="caution">
    <text evidence="1">The sequence shown here is derived from an EMBL/GenBank/DDBJ whole genome shotgun (WGS) entry which is preliminary data.</text>
</comment>
<dbReference type="Pfam" id="PF11905">
    <property type="entry name" value="DUF3425"/>
    <property type="match status" value="1"/>
</dbReference>
<dbReference type="EMBL" id="JPDN02000065">
    <property type="protein sequence ID" value="PON20601.1"/>
    <property type="molecule type" value="Genomic_DNA"/>
</dbReference>
<dbReference type="STRING" id="398673.A0A2P4Z8K1"/>
<dbReference type="InterPro" id="IPR021833">
    <property type="entry name" value="DUF3425"/>
</dbReference>
<evidence type="ECO:0000313" key="1">
    <source>
        <dbReference type="EMBL" id="PON20601.1"/>
    </source>
</evidence>
<dbReference type="RefSeq" id="XP_024404433.1">
    <property type="nucleotide sequence ID" value="XM_024550825.1"/>
</dbReference>
<dbReference type="GeneID" id="29981203"/>
<dbReference type="AlphaFoldDB" id="A0A2P4Z8K1"/>
<accession>A0A2P4Z8K1</accession>
<evidence type="ECO:0000313" key="2">
    <source>
        <dbReference type="Proteomes" id="UP000054821"/>
    </source>
</evidence>
<organism evidence="1 2">
    <name type="scientific">Trichoderma gamsii</name>
    <dbReference type="NCBI Taxonomy" id="398673"/>
    <lineage>
        <taxon>Eukaryota</taxon>
        <taxon>Fungi</taxon>
        <taxon>Dikarya</taxon>
        <taxon>Ascomycota</taxon>
        <taxon>Pezizomycotina</taxon>
        <taxon>Sordariomycetes</taxon>
        <taxon>Hypocreomycetidae</taxon>
        <taxon>Hypocreales</taxon>
        <taxon>Hypocreaceae</taxon>
        <taxon>Trichoderma</taxon>
    </lineage>
</organism>
<dbReference type="PANTHER" id="PTHR38116:SF1">
    <property type="entry name" value="BZIP DOMAIN-CONTAINING PROTEIN"/>
    <property type="match status" value="1"/>
</dbReference>
<gene>
    <name evidence="1" type="ORF">TGAM01_v210559</name>
</gene>
<dbReference type="Proteomes" id="UP000054821">
    <property type="component" value="Unassembled WGS sequence"/>
</dbReference>
<sequence length="300" mass="33790">MDSNASNLIPLQLMPEQAYAGPGNDWTGTSDPKARKKIQDRIHQKARRQRIKARTSYLFCPRQEGRSAPVGVANIPCSGFSEDQAVPSLWASNAVYDSRNNQPFNLSTFTACEPDSERTEQFILQFTAKAHEYFLHGSPRTDMLINLVQFNTTRALVTNARFIGVTRELMAPGSRSQLTSASVGVSACNSLPPSLKPTHLQLTTSHHPWIDTLPLPEIRDNLLRRDESSYDKKELCRDLRGFQAVADGYGGMIVWGAPWDSQGWEVTDAFATKWPWVINGCHQLLKSTSYWRKVRHERSV</sequence>